<comment type="subcellular location">
    <subcellularLocation>
        <location evidence="1">Cell outer membrane</location>
        <topology evidence="1">Multi-pass membrane protein</topology>
    </subcellularLocation>
</comment>
<protein>
    <submittedName>
        <fullName evidence="13">BtuE: predicted vitamin B12 transporter</fullName>
    </submittedName>
</protein>
<comment type="similarity">
    <text evidence="10">Belongs to the TonB-dependent receptor family.</text>
</comment>
<dbReference type="InterPro" id="IPR036942">
    <property type="entry name" value="Beta-barrel_TonB_sf"/>
</dbReference>
<dbReference type="Pfam" id="PF07715">
    <property type="entry name" value="Plug"/>
    <property type="match status" value="1"/>
</dbReference>
<keyword evidence="6 10" id="KW-0798">TonB box</keyword>
<reference evidence="13 14" key="1">
    <citation type="journal article" date="2013" name="Environ. Microbiol.">
        <title>Complete genome, catabolic sub-proteomes and key-metabolites of Desulfobacula toluolica Tol2, a marine, aromatic compound-degrading, sulfate-reducing bacterium.</title>
        <authorList>
            <person name="Wohlbrand L."/>
            <person name="Jacob J.H."/>
            <person name="Kube M."/>
            <person name="Mussmann M."/>
            <person name="Jarling R."/>
            <person name="Beck A."/>
            <person name="Amann R."/>
            <person name="Wilkes H."/>
            <person name="Reinhardt R."/>
            <person name="Rabus R."/>
        </authorList>
    </citation>
    <scope>NUCLEOTIDE SEQUENCE [LARGE SCALE GENOMIC DNA]</scope>
    <source>
        <strain evidence="14">DSM 7467 / Tol2</strain>
    </source>
</reference>
<dbReference type="Proteomes" id="UP000007347">
    <property type="component" value="Chromosome"/>
</dbReference>
<evidence type="ECO:0000256" key="4">
    <source>
        <dbReference type="ARBA" id="ARBA00022692"/>
    </source>
</evidence>
<keyword evidence="9" id="KW-0998">Cell outer membrane</keyword>
<dbReference type="InterPro" id="IPR000531">
    <property type="entry name" value="Beta-barrel_TonB"/>
</dbReference>
<keyword evidence="3" id="KW-1134">Transmembrane beta strand</keyword>
<dbReference type="PANTHER" id="PTHR30069">
    <property type="entry name" value="TONB-DEPENDENT OUTER MEMBRANE RECEPTOR"/>
    <property type="match status" value="1"/>
</dbReference>
<evidence type="ECO:0000313" key="13">
    <source>
        <dbReference type="EMBL" id="CCK79560.1"/>
    </source>
</evidence>
<dbReference type="SUPFAM" id="SSF56935">
    <property type="entry name" value="Porins"/>
    <property type="match status" value="1"/>
</dbReference>
<keyword evidence="8" id="KW-0675">Receptor</keyword>
<dbReference type="GO" id="GO:0009279">
    <property type="term" value="C:cell outer membrane"/>
    <property type="evidence" value="ECO:0007669"/>
    <property type="project" value="UniProtKB-SubCell"/>
</dbReference>
<dbReference type="Pfam" id="PF00593">
    <property type="entry name" value="TonB_dep_Rec_b-barrel"/>
    <property type="match status" value="1"/>
</dbReference>
<dbReference type="GO" id="GO:0015344">
    <property type="term" value="F:siderophore uptake transmembrane transporter activity"/>
    <property type="evidence" value="ECO:0007669"/>
    <property type="project" value="TreeGrafter"/>
</dbReference>
<keyword evidence="5" id="KW-0732">Signal</keyword>
<evidence type="ECO:0000256" key="5">
    <source>
        <dbReference type="ARBA" id="ARBA00022729"/>
    </source>
</evidence>
<evidence type="ECO:0000256" key="1">
    <source>
        <dbReference type="ARBA" id="ARBA00004571"/>
    </source>
</evidence>
<feature type="domain" description="TonB-dependent receptor plug" evidence="12">
    <location>
        <begin position="57"/>
        <end position="159"/>
    </location>
</feature>
<sequence>MISDAYMKLVMIATVVLVSVVSLFVVSVSASDTMLMFVGEDLDVLSIASRKEESAWSAPAIAKVISHDALSESGALTVAEAVDDVAGFHVEKTNKGSIPYLRGIPNSALVLYDTVPIGSGADKSDHLIDYETSLASIKRIEIIRGAGSVLWGPDAFAGVINAVPFTGRDFSGIETGLTLSSADQGKQAYVRYGASKGAWSSFFCVSARQATEDDTPVNVISFWNDGISPTQAEERFGSSTLDDSQYVDLYGNVSFSDWLVISAKLSDGQKAFSVTDWDREYIWEEQKLYGSKMFKLEASKDIGIDSGIRFAVYYSDIGLEKTVIDRQFEQNEYSVFGELMYERSLFSSDALLTVGTSYKEDHFKDILVWNSFYPGFLVSENQDFLPDFSQKDYENTLFSVFGQYRHKIKDIEFWAGFRNDDHEKFEDKVSFSSGIAWELSSELMVKAIYGSGYRTPFAKQVDGIMENCLEQIKNINLQLQYKPNPKILFSMTVFRNDIKDHVVGDRYEGAGVSLPNRQTIDGIELEWEFVATQTLSFSGNATFLDNDGTYETFLSYEHISYPDYYPVLHHSYDTGSDIMFNFSGVWQMAEHIKLVSQIEYFSGRELYYSMDDETRKYPDAWLCNLRLRFEDVNSWDIDLFVNNIFSSKYKTFDAASDHFSESFSAGITLKYKW</sequence>
<keyword evidence="7 10" id="KW-0472">Membrane</keyword>
<gene>
    <name evidence="13" type="primary">btuE</name>
    <name evidence="13" type="ordered locus">TOL2_C13970</name>
</gene>
<dbReference type="InterPro" id="IPR039426">
    <property type="entry name" value="TonB-dep_rcpt-like"/>
</dbReference>
<dbReference type="PANTHER" id="PTHR30069:SF29">
    <property type="entry name" value="HEMOGLOBIN AND HEMOGLOBIN-HAPTOGLOBIN-BINDING PROTEIN 1-RELATED"/>
    <property type="match status" value="1"/>
</dbReference>
<keyword evidence="4" id="KW-0812">Transmembrane</keyword>
<evidence type="ECO:0000256" key="8">
    <source>
        <dbReference type="ARBA" id="ARBA00023170"/>
    </source>
</evidence>
<dbReference type="KEGG" id="dto:TOL2_C13970"/>
<dbReference type="STRING" id="651182.TOL2_C13970"/>
<accession>K0NFA6</accession>
<evidence type="ECO:0000256" key="3">
    <source>
        <dbReference type="ARBA" id="ARBA00022452"/>
    </source>
</evidence>
<keyword evidence="2" id="KW-0813">Transport</keyword>
<evidence type="ECO:0000256" key="2">
    <source>
        <dbReference type="ARBA" id="ARBA00022448"/>
    </source>
</evidence>
<evidence type="ECO:0000259" key="11">
    <source>
        <dbReference type="Pfam" id="PF00593"/>
    </source>
</evidence>
<name>K0NFA6_DESTT</name>
<keyword evidence="14" id="KW-1185">Reference proteome</keyword>
<dbReference type="OrthoDB" id="9800913at2"/>
<dbReference type="EMBL" id="FO203503">
    <property type="protein sequence ID" value="CCK79560.1"/>
    <property type="molecule type" value="Genomic_DNA"/>
</dbReference>
<dbReference type="HOGENOM" id="CLU_397798_0_0_7"/>
<evidence type="ECO:0000256" key="6">
    <source>
        <dbReference type="ARBA" id="ARBA00023077"/>
    </source>
</evidence>
<dbReference type="InterPro" id="IPR037066">
    <property type="entry name" value="Plug_dom_sf"/>
</dbReference>
<evidence type="ECO:0000256" key="9">
    <source>
        <dbReference type="ARBA" id="ARBA00023237"/>
    </source>
</evidence>
<dbReference type="GO" id="GO:0044718">
    <property type="term" value="P:siderophore transmembrane transport"/>
    <property type="evidence" value="ECO:0007669"/>
    <property type="project" value="TreeGrafter"/>
</dbReference>
<evidence type="ECO:0000259" key="12">
    <source>
        <dbReference type="Pfam" id="PF07715"/>
    </source>
</evidence>
<organism evidence="13 14">
    <name type="scientific">Desulfobacula toluolica (strain DSM 7467 / Tol2)</name>
    <dbReference type="NCBI Taxonomy" id="651182"/>
    <lineage>
        <taxon>Bacteria</taxon>
        <taxon>Pseudomonadati</taxon>
        <taxon>Thermodesulfobacteriota</taxon>
        <taxon>Desulfobacteria</taxon>
        <taxon>Desulfobacterales</taxon>
        <taxon>Desulfobacteraceae</taxon>
        <taxon>Desulfobacula</taxon>
    </lineage>
</organism>
<dbReference type="Gene3D" id="2.40.170.20">
    <property type="entry name" value="TonB-dependent receptor, beta-barrel domain"/>
    <property type="match status" value="1"/>
</dbReference>
<evidence type="ECO:0000313" key="14">
    <source>
        <dbReference type="Proteomes" id="UP000007347"/>
    </source>
</evidence>
<dbReference type="InterPro" id="IPR012910">
    <property type="entry name" value="Plug_dom"/>
</dbReference>
<feature type="domain" description="TonB-dependent receptor-like beta-barrel" evidence="11">
    <location>
        <begin position="275"/>
        <end position="644"/>
    </location>
</feature>
<evidence type="ECO:0000256" key="7">
    <source>
        <dbReference type="ARBA" id="ARBA00023136"/>
    </source>
</evidence>
<dbReference type="AlphaFoldDB" id="K0NFA6"/>
<dbReference type="RefSeq" id="WP_014956907.1">
    <property type="nucleotide sequence ID" value="NC_018645.1"/>
</dbReference>
<dbReference type="Gene3D" id="2.170.130.10">
    <property type="entry name" value="TonB-dependent receptor, plug domain"/>
    <property type="match status" value="1"/>
</dbReference>
<proteinExistence type="inferred from homology"/>
<evidence type="ECO:0000256" key="10">
    <source>
        <dbReference type="RuleBase" id="RU003357"/>
    </source>
</evidence>